<proteinExistence type="predicted"/>
<dbReference type="EMBL" id="CH917894">
    <property type="protein sequence ID" value="EDW05056.1"/>
    <property type="molecule type" value="Genomic_DNA"/>
</dbReference>
<dbReference type="InParanoid" id="B4K1V3"/>
<feature type="region of interest" description="Disordered" evidence="1">
    <location>
        <begin position="28"/>
        <end position="81"/>
    </location>
</feature>
<gene>
    <name evidence="2" type="primary">Dgri\GH10715</name>
    <name evidence="2" type="ORF">Dgri_GH10715</name>
</gene>
<accession>B4K1V3</accession>
<evidence type="ECO:0000313" key="3">
    <source>
        <dbReference type="Proteomes" id="UP000001070"/>
    </source>
</evidence>
<dbReference type="HOGENOM" id="CLU_2576333_0_0_1"/>
<name>B4K1V3_DROGR</name>
<reference evidence="2 3" key="1">
    <citation type="journal article" date="2007" name="Nature">
        <title>Evolution of genes and genomes on the Drosophila phylogeny.</title>
        <authorList>
            <consortium name="Drosophila 12 Genomes Consortium"/>
            <person name="Clark A.G."/>
            <person name="Eisen M.B."/>
            <person name="Smith D.R."/>
            <person name="Bergman C.M."/>
            <person name="Oliver B."/>
            <person name="Markow T.A."/>
            <person name="Kaufman T.C."/>
            <person name="Kellis M."/>
            <person name="Gelbart W."/>
            <person name="Iyer V.N."/>
            <person name="Pollard D.A."/>
            <person name="Sackton T.B."/>
            <person name="Larracuente A.M."/>
            <person name="Singh N.D."/>
            <person name="Abad J.P."/>
            <person name="Abt D.N."/>
            <person name="Adryan B."/>
            <person name="Aguade M."/>
            <person name="Akashi H."/>
            <person name="Anderson W.W."/>
            <person name="Aquadro C.F."/>
            <person name="Ardell D.H."/>
            <person name="Arguello R."/>
            <person name="Artieri C.G."/>
            <person name="Barbash D.A."/>
            <person name="Barker D."/>
            <person name="Barsanti P."/>
            <person name="Batterham P."/>
            <person name="Batzoglou S."/>
            <person name="Begun D."/>
            <person name="Bhutkar A."/>
            <person name="Blanco E."/>
            <person name="Bosak S.A."/>
            <person name="Bradley R.K."/>
            <person name="Brand A.D."/>
            <person name="Brent M.R."/>
            <person name="Brooks A.N."/>
            <person name="Brown R.H."/>
            <person name="Butlin R.K."/>
            <person name="Caggese C."/>
            <person name="Calvi B.R."/>
            <person name="Bernardo de Carvalho A."/>
            <person name="Caspi A."/>
            <person name="Castrezana S."/>
            <person name="Celniker S.E."/>
            <person name="Chang J.L."/>
            <person name="Chapple C."/>
            <person name="Chatterji S."/>
            <person name="Chinwalla A."/>
            <person name="Civetta A."/>
            <person name="Clifton S.W."/>
            <person name="Comeron J.M."/>
            <person name="Costello J.C."/>
            <person name="Coyne J.A."/>
            <person name="Daub J."/>
            <person name="David R.G."/>
            <person name="Delcher A.L."/>
            <person name="Delehaunty K."/>
            <person name="Do C.B."/>
            <person name="Ebling H."/>
            <person name="Edwards K."/>
            <person name="Eickbush T."/>
            <person name="Evans J.D."/>
            <person name="Filipski A."/>
            <person name="Findeiss S."/>
            <person name="Freyhult E."/>
            <person name="Fulton L."/>
            <person name="Fulton R."/>
            <person name="Garcia A.C."/>
            <person name="Gardiner A."/>
            <person name="Garfield D.A."/>
            <person name="Garvin B.E."/>
            <person name="Gibson G."/>
            <person name="Gilbert D."/>
            <person name="Gnerre S."/>
            <person name="Godfrey J."/>
            <person name="Good R."/>
            <person name="Gotea V."/>
            <person name="Gravely B."/>
            <person name="Greenberg A.J."/>
            <person name="Griffiths-Jones S."/>
            <person name="Gross S."/>
            <person name="Guigo R."/>
            <person name="Gustafson E.A."/>
            <person name="Haerty W."/>
            <person name="Hahn M.W."/>
            <person name="Halligan D.L."/>
            <person name="Halpern A.L."/>
            <person name="Halter G.M."/>
            <person name="Han M.V."/>
            <person name="Heger A."/>
            <person name="Hillier L."/>
            <person name="Hinrichs A.S."/>
            <person name="Holmes I."/>
            <person name="Hoskins R.A."/>
            <person name="Hubisz M.J."/>
            <person name="Hultmark D."/>
            <person name="Huntley M.A."/>
            <person name="Jaffe D.B."/>
            <person name="Jagadeeshan S."/>
            <person name="Jeck W.R."/>
            <person name="Johnson J."/>
            <person name="Jones C.D."/>
            <person name="Jordan W.C."/>
            <person name="Karpen G.H."/>
            <person name="Kataoka E."/>
            <person name="Keightley P.D."/>
            <person name="Kheradpour P."/>
            <person name="Kirkness E.F."/>
            <person name="Koerich L.B."/>
            <person name="Kristiansen K."/>
            <person name="Kudrna D."/>
            <person name="Kulathinal R.J."/>
            <person name="Kumar S."/>
            <person name="Kwok R."/>
            <person name="Lander E."/>
            <person name="Langley C.H."/>
            <person name="Lapoint R."/>
            <person name="Lazzaro B.P."/>
            <person name="Lee S.J."/>
            <person name="Levesque L."/>
            <person name="Li R."/>
            <person name="Lin C.F."/>
            <person name="Lin M.F."/>
            <person name="Lindblad-Toh K."/>
            <person name="Llopart A."/>
            <person name="Long M."/>
            <person name="Low L."/>
            <person name="Lozovsky E."/>
            <person name="Lu J."/>
            <person name="Luo M."/>
            <person name="Machado C.A."/>
            <person name="Makalowski W."/>
            <person name="Marzo M."/>
            <person name="Matsuda M."/>
            <person name="Matzkin L."/>
            <person name="McAllister B."/>
            <person name="McBride C.S."/>
            <person name="McKernan B."/>
            <person name="McKernan K."/>
            <person name="Mendez-Lago M."/>
            <person name="Minx P."/>
            <person name="Mollenhauer M.U."/>
            <person name="Montooth K."/>
            <person name="Mount S.M."/>
            <person name="Mu X."/>
            <person name="Myers E."/>
            <person name="Negre B."/>
            <person name="Newfeld S."/>
            <person name="Nielsen R."/>
            <person name="Noor M.A."/>
            <person name="O'Grady P."/>
            <person name="Pachter L."/>
            <person name="Papaceit M."/>
            <person name="Parisi M.J."/>
            <person name="Parisi M."/>
            <person name="Parts L."/>
            <person name="Pedersen J.S."/>
            <person name="Pesole G."/>
            <person name="Phillippy A.M."/>
            <person name="Ponting C.P."/>
            <person name="Pop M."/>
            <person name="Porcelli D."/>
            <person name="Powell J.R."/>
            <person name="Prohaska S."/>
            <person name="Pruitt K."/>
            <person name="Puig M."/>
            <person name="Quesneville H."/>
            <person name="Ram K.R."/>
            <person name="Rand D."/>
            <person name="Rasmussen M.D."/>
            <person name="Reed L.K."/>
            <person name="Reenan R."/>
            <person name="Reily A."/>
            <person name="Remington K.A."/>
            <person name="Rieger T.T."/>
            <person name="Ritchie M.G."/>
            <person name="Robin C."/>
            <person name="Rogers Y.H."/>
            <person name="Rohde C."/>
            <person name="Rozas J."/>
            <person name="Rubenfield M.J."/>
            <person name="Ruiz A."/>
            <person name="Russo S."/>
            <person name="Salzberg S.L."/>
            <person name="Sanchez-Gracia A."/>
            <person name="Saranga D.J."/>
            <person name="Sato H."/>
            <person name="Schaeffer S.W."/>
            <person name="Schatz M.C."/>
            <person name="Schlenke T."/>
            <person name="Schwartz R."/>
            <person name="Segarra C."/>
            <person name="Singh R.S."/>
            <person name="Sirot L."/>
            <person name="Sirota M."/>
            <person name="Sisneros N.B."/>
            <person name="Smith C.D."/>
            <person name="Smith T.F."/>
            <person name="Spieth J."/>
            <person name="Stage D.E."/>
            <person name="Stark A."/>
            <person name="Stephan W."/>
            <person name="Strausberg R.L."/>
            <person name="Strempel S."/>
            <person name="Sturgill D."/>
            <person name="Sutton G."/>
            <person name="Sutton G.G."/>
            <person name="Tao W."/>
            <person name="Teichmann S."/>
            <person name="Tobari Y.N."/>
            <person name="Tomimura Y."/>
            <person name="Tsolas J.M."/>
            <person name="Valente V.L."/>
            <person name="Venter E."/>
            <person name="Venter J.C."/>
            <person name="Vicario S."/>
            <person name="Vieira F.G."/>
            <person name="Vilella A.J."/>
            <person name="Villasante A."/>
            <person name="Walenz B."/>
            <person name="Wang J."/>
            <person name="Wasserman M."/>
            <person name="Watts T."/>
            <person name="Wilson D."/>
            <person name="Wilson R.K."/>
            <person name="Wing R.A."/>
            <person name="Wolfner M.F."/>
            <person name="Wong A."/>
            <person name="Wong G.K."/>
            <person name="Wu C.I."/>
            <person name="Wu G."/>
            <person name="Yamamoto D."/>
            <person name="Yang H.P."/>
            <person name="Yang S.P."/>
            <person name="Yorke J.A."/>
            <person name="Yoshida K."/>
            <person name="Zdobnov E."/>
            <person name="Zhang P."/>
            <person name="Zhang Y."/>
            <person name="Zimin A.V."/>
            <person name="Baldwin J."/>
            <person name="Abdouelleil A."/>
            <person name="Abdulkadir J."/>
            <person name="Abebe A."/>
            <person name="Abera B."/>
            <person name="Abreu J."/>
            <person name="Acer S.C."/>
            <person name="Aftuck L."/>
            <person name="Alexander A."/>
            <person name="An P."/>
            <person name="Anderson E."/>
            <person name="Anderson S."/>
            <person name="Arachi H."/>
            <person name="Azer M."/>
            <person name="Bachantsang P."/>
            <person name="Barry A."/>
            <person name="Bayul T."/>
            <person name="Berlin A."/>
            <person name="Bessette D."/>
            <person name="Bloom T."/>
            <person name="Blye J."/>
            <person name="Boguslavskiy L."/>
            <person name="Bonnet C."/>
            <person name="Boukhgalter B."/>
            <person name="Bourzgui I."/>
            <person name="Brown A."/>
            <person name="Cahill P."/>
            <person name="Channer S."/>
            <person name="Cheshatsang Y."/>
            <person name="Chuda L."/>
            <person name="Citroen M."/>
            <person name="Collymore A."/>
            <person name="Cooke P."/>
            <person name="Costello M."/>
            <person name="D'Aco K."/>
            <person name="Daza R."/>
            <person name="De Haan G."/>
            <person name="DeGray S."/>
            <person name="DeMaso C."/>
            <person name="Dhargay N."/>
            <person name="Dooley K."/>
            <person name="Dooley E."/>
            <person name="Doricent M."/>
            <person name="Dorje P."/>
            <person name="Dorjee K."/>
            <person name="Dupes A."/>
            <person name="Elong R."/>
            <person name="Falk J."/>
            <person name="Farina A."/>
            <person name="Faro S."/>
            <person name="Ferguson D."/>
            <person name="Fisher S."/>
            <person name="Foley C.D."/>
            <person name="Franke A."/>
            <person name="Friedrich D."/>
            <person name="Gadbois L."/>
            <person name="Gearin G."/>
            <person name="Gearin C.R."/>
            <person name="Giannoukos G."/>
            <person name="Goode T."/>
            <person name="Graham J."/>
            <person name="Grandbois E."/>
            <person name="Grewal S."/>
            <person name="Gyaltsen K."/>
            <person name="Hafez N."/>
            <person name="Hagos B."/>
            <person name="Hall J."/>
            <person name="Henson C."/>
            <person name="Hollinger A."/>
            <person name="Honan T."/>
            <person name="Huard M.D."/>
            <person name="Hughes L."/>
            <person name="Hurhula B."/>
            <person name="Husby M.E."/>
            <person name="Kamat A."/>
            <person name="Kanga B."/>
            <person name="Kashin S."/>
            <person name="Khazanovich D."/>
            <person name="Kisner P."/>
            <person name="Lance K."/>
            <person name="Lara M."/>
            <person name="Lee W."/>
            <person name="Lennon N."/>
            <person name="Letendre F."/>
            <person name="LeVine R."/>
            <person name="Lipovsky A."/>
            <person name="Liu X."/>
            <person name="Liu J."/>
            <person name="Liu S."/>
            <person name="Lokyitsang T."/>
            <person name="Lokyitsang Y."/>
            <person name="Lubonja R."/>
            <person name="Lui A."/>
            <person name="MacDonald P."/>
            <person name="Magnisalis V."/>
            <person name="Maru K."/>
            <person name="Matthews C."/>
            <person name="McCusker W."/>
            <person name="McDonough S."/>
            <person name="Mehta T."/>
            <person name="Meldrim J."/>
            <person name="Meneus L."/>
            <person name="Mihai O."/>
            <person name="Mihalev A."/>
            <person name="Mihova T."/>
            <person name="Mittelman R."/>
            <person name="Mlenga V."/>
            <person name="Montmayeur A."/>
            <person name="Mulrain L."/>
            <person name="Navidi A."/>
            <person name="Naylor J."/>
            <person name="Negash T."/>
            <person name="Nguyen T."/>
            <person name="Nguyen N."/>
            <person name="Nicol R."/>
            <person name="Norbu C."/>
            <person name="Norbu N."/>
            <person name="Novod N."/>
            <person name="O'Neill B."/>
            <person name="Osman S."/>
            <person name="Markiewicz E."/>
            <person name="Oyono O.L."/>
            <person name="Patti C."/>
            <person name="Phunkhang P."/>
            <person name="Pierre F."/>
            <person name="Priest M."/>
            <person name="Raghuraman S."/>
            <person name="Rege F."/>
            <person name="Reyes R."/>
            <person name="Rise C."/>
            <person name="Rogov P."/>
            <person name="Ross K."/>
            <person name="Ryan E."/>
            <person name="Settipalli S."/>
            <person name="Shea T."/>
            <person name="Sherpa N."/>
            <person name="Shi L."/>
            <person name="Shih D."/>
            <person name="Sparrow T."/>
            <person name="Spaulding J."/>
            <person name="Stalker J."/>
            <person name="Stange-Thomann N."/>
            <person name="Stavropoulos S."/>
            <person name="Stone C."/>
            <person name="Strader C."/>
            <person name="Tesfaye S."/>
            <person name="Thomson T."/>
            <person name="Thoulutsang Y."/>
            <person name="Thoulutsang D."/>
            <person name="Topham K."/>
            <person name="Topping I."/>
            <person name="Tsamla T."/>
            <person name="Vassiliev H."/>
            <person name="Vo A."/>
            <person name="Wangchuk T."/>
            <person name="Wangdi T."/>
            <person name="Weiand M."/>
            <person name="Wilkinson J."/>
            <person name="Wilson A."/>
            <person name="Yadav S."/>
            <person name="Young G."/>
            <person name="Yu Q."/>
            <person name="Zembek L."/>
            <person name="Zhong D."/>
            <person name="Zimmer A."/>
            <person name="Zwirko Z."/>
            <person name="Jaffe D.B."/>
            <person name="Alvarez P."/>
            <person name="Brockman W."/>
            <person name="Butler J."/>
            <person name="Chin C."/>
            <person name="Gnerre S."/>
            <person name="Grabherr M."/>
            <person name="Kleber M."/>
            <person name="Mauceli E."/>
            <person name="MacCallum I."/>
        </authorList>
    </citation>
    <scope>NUCLEOTIDE SEQUENCE [LARGE SCALE GENOMIC DNA]</scope>
    <source>
        <strain evidence="3">Tucson 15287-2541.00</strain>
    </source>
</reference>
<dbReference type="AlphaFoldDB" id="B4K1V3"/>
<feature type="compositionally biased region" description="Low complexity" evidence="1">
    <location>
        <begin position="50"/>
        <end position="63"/>
    </location>
</feature>
<evidence type="ECO:0000313" key="2">
    <source>
        <dbReference type="EMBL" id="EDW05056.1"/>
    </source>
</evidence>
<evidence type="ECO:0000256" key="1">
    <source>
        <dbReference type="SAM" id="MobiDB-lite"/>
    </source>
</evidence>
<dbReference type="Proteomes" id="UP000001070">
    <property type="component" value="Unassembled WGS sequence"/>
</dbReference>
<protein>
    <submittedName>
        <fullName evidence="2">GH10715</fullName>
    </submittedName>
</protein>
<keyword evidence="3" id="KW-1185">Reference proteome</keyword>
<sequence>MNKDVNKQRNWAETNLAGLSSSVTCCRPKFNFMPRNTKTKTANSRRHRQQSSSQHPSIPASQHRSIADSSFPASQLPVASY</sequence>
<organism evidence="3">
    <name type="scientific">Drosophila grimshawi</name>
    <name type="common">Hawaiian fruit fly</name>
    <name type="synonym">Idiomyia grimshawi</name>
    <dbReference type="NCBI Taxonomy" id="7222"/>
    <lineage>
        <taxon>Eukaryota</taxon>
        <taxon>Metazoa</taxon>
        <taxon>Ecdysozoa</taxon>
        <taxon>Arthropoda</taxon>
        <taxon>Hexapoda</taxon>
        <taxon>Insecta</taxon>
        <taxon>Pterygota</taxon>
        <taxon>Neoptera</taxon>
        <taxon>Endopterygota</taxon>
        <taxon>Diptera</taxon>
        <taxon>Brachycera</taxon>
        <taxon>Muscomorpha</taxon>
        <taxon>Ephydroidea</taxon>
        <taxon>Drosophilidae</taxon>
        <taxon>Drosophila</taxon>
        <taxon>Hawaiian Drosophila</taxon>
    </lineage>
</organism>